<keyword evidence="8" id="KW-0378">Hydrolase</keyword>
<dbReference type="GO" id="GO:0016887">
    <property type="term" value="F:ATP hydrolysis activity"/>
    <property type="evidence" value="ECO:0007669"/>
    <property type="project" value="UniProtKB-UniRule"/>
</dbReference>
<evidence type="ECO:0000256" key="3">
    <source>
        <dbReference type="ARBA" id="ARBA00022840"/>
    </source>
</evidence>
<evidence type="ECO:0000313" key="12">
    <source>
        <dbReference type="Proteomes" id="UP000003751"/>
    </source>
</evidence>
<dbReference type="GO" id="GO:0051539">
    <property type="term" value="F:4 iron, 4 sulfur cluster binding"/>
    <property type="evidence" value="ECO:0007669"/>
    <property type="project" value="TreeGrafter"/>
</dbReference>
<dbReference type="CDD" id="cd02037">
    <property type="entry name" value="Mrp_NBP35"/>
    <property type="match status" value="1"/>
</dbReference>
<dbReference type="SUPFAM" id="SSF117916">
    <property type="entry name" value="Fe-S cluster assembly (FSCA) domain-like"/>
    <property type="match status" value="1"/>
</dbReference>
<proteinExistence type="inferred from homology"/>
<evidence type="ECO:0000313" key="13">
    <source>
        <dbReference type="Proteomes" id="UP000184203"/>
    </source>
</evidence>
<dbReference type="InterPro" id="IPR034904">
    <property type="entry name" value="FSCA_dom_sf"/>
</dbReference>
<dbReference type="EMBL" id="AEMG01000029">
    <property type="protein sequence ID" value="EFW90004.1"/>
    <property type="molecule type" value="Genomic_DNA"/>
</dbReference>
<dbReference type="HAMAP" id="MF_02040">
    <property type="entry name" value="Mrp_NBP35"/>
    <property type="match status" value="1"/>
</dbReference>
<protein>
    <recommendedName>
        <fullName evidence="7 8">Iron-sulfur cluster carrier protein</fullName>
    </recommendedName>
</protein>
<evidence type="ECO:0000256" key="4">
    <source>
        <dbReference type="ARBA" id="ARBA00023004"/>
    </source>
</evidence>
<dbReference type="Gene3D" id="3.40.50.300">
    <property type="entry name" value="P-loop containing nucleotide triphosphate hydrolases"/>
    <property type="match status" value="1"/>
</dbReference>
<comment type="similarity">
    <text evidence="8">Belongs to the Mrp/NBP35 ATP-binding proteins family.</text>
</comment>
<accession>E7QZ83</accession>
<evidence type="ECO:0000256" key="1">
    <source>
        <dbReference type="ARBA" id="ARBA00022723"/>
    </source>
</evidence>
<keyword evidence="3 8" id="KW-0067">ATP-binding</keyword>
<dbReference type="Proteomes" id="UP000003751">
    <property type="component" value="Unassembled WGS sequence"/>
</dbReference>
<evidence type="ECO:0000256" key="8">
    <source>
        <dbReference type="HAMAP-Rule" id="MF_02040"/>
    </source>
</evidence>
<dbReference type="InterPro" id="IPR019591">
    <property type="entry name" value="Mrp/NBP35_ATP-bd"/>
</dbReference>
<feature type="region of interest" description="Disordered" evidence="9">
    <location>
        <begin position="317"/>
        <end position="367"/>
    </location>
</feature>
<dbReference type="PANTHER" id="PTHR42961:SF2">
    <property type="entry name" value="IRON-SULFUR PROTEIN NUBPL"/>
    <property type="match status" value="1"/>
</dbReference>
<keyword evidence="1 8" id="KW-0479">Metal-binding</keyword>
<evidence type="ECO:0000256" key="9">
    <source>
        <dbReference type="SAM" id="MobiDB-lite"/>
    </source>
</evidence>
<dbReference type="Proteomes" id="UP000184203">
    <property type="component" value="Unassembled WGS sequence"/>
</dbReference>
<dbReference type="PANTHER" id="PTHR42961">
    <property type="entry name" value="IRON-SULFUR PROTEIN NUBPL"/>
    <property type="match status" value="1"/>
</dbReference>
<evidence type="ECO:0000256" key="5">
    <source>
        <dbReference type="ARBA" id="ARBA00023014"/>
    </source>
</evidence>
<dbReference type="SUPFAM" id="SSF52540">
    <property type="entry name" value="P-loop containing nucleoside triphosphate hydrolases"/>
    <property type="match status" value="1"/>
</dbReference>
<evidence type="ECO:0000256" key="7">
    <source>
        <dbReference type="ARBA" id="ARBA00074706"/>
    </source>
</evidence>
<dbReference type="FunFam" id="3.40.50.300:FF:001119">
    <property type="entry name" value="Iron-sulfur cluster carrier protein"/>
    <property type="match status" value="1"/>
</dbReference>
<dbReference type="OrthoDB" id="186952at2157"/>
<dbReference type="InterPro" id="IPR027417">
    <property type="entry name" value="P-loop_NTPase"/>
</dbReference>
<feature type="binding site" evidence="8">
    <location>
        <begin position="113"/>
        <end position="120"/>
    </location>
    <ligand>
        <name>ATP</name>
        <dbReference type="ChEBI" id="CHEBI:30616"/>
    </ligand>
</feature>
<dbReference type="AlphaFoldDB" id="E7QZ83"/>
<keyword evidence="2 8" id="KW-0547">Nucleotide-binding</keyword>
<keyword evidence="4 8" id="KW-0408">Iron</keyword>
<dbReference type="GO" id="GO:0016226">
    <property type="term" value="P:iron-sulfur cluster assembly"/>
    <property type="evidence" value="ECO:0007669"/>
    <property type="project" value="InterPro"/>
</dbReference>
<reference evidence="13" key="3">
    <citation type="submission" date="2016-11" db="EMBL/GenBank/DDBJ databases">
        <authorList>
            <person name="Varghese N."/>
            <person name="Submissions S."/>
        </authorList>
    </citation>
    <scope>NUCLEOTIDE SEQUENCE [LARGE SCALE GENOMIC DNA]</scope>
    <source>
        <strain evidence="13">DX253</strain>
    </source>
</reference>
<gene>
    <name evidence="11" type="ORF">SAMN05444342_2770</name>
    <name evidence="10" type="ORF">ZOD2009_20452</name>
</gene>
<dbReference type="GO" id="GO:0005524">
    <property type="term" value="F:ATP binding"/>
    <property type="evidence" value="ECO:0007669"/>
    <property type="project" value="UniProtKB-UniRule"/>
</dbReference>
<dbReference type="RefSeq" id="WP_007983030.1">
    <property type="nucleotide sequence ID" value="NZ_AEMG01000029.1"/>
</dbReference>
<dbReference type="PATRIC" id="fig|797209.4.peg.4003"/>
<evidence type="ECO:0000313" key="11">
    <source>
        <dbReference type="EMBL" id="SHL02354.1"/>
    </source>
</evidence>
<dbReference type="GO" id="GO:0046872">
    <property type="term" value="F:metal ion binding"/>
    <property type="evidence" value="ECO:0007669"/>
    <property type="project" value="UniProtKB-KW"/>
</dbReference>
<evidence type="ECO:0000256" key="6">
    <source>
        <dbReference type="ARBA" id="ARBA00058094"/>
    </source>
</evidence>
<dbReference type="eggNOG" id="arCOG01846">
    <property type="taxonomic scope" value="Archaea"/>
</dbReference>
<keyword evidence="5 8" id="KW-0411">Iron-sulfur</keyword>
<name>E7QZ83_HALPU</name>
<reference evidence="10 12" key="1">
    <citation type="journal article" date="2014" name="ISME J.">
        <title>Trehalose/2-sulfotrehalose biosynthesis and glycine-betaine uptake are widely spread mechanisms for osmoadaptation in the Halobacteriales.</title>
        <authorList>
            <person name="Youssef N.H."/>
            <person name="Savage-Ashlock K.N."/>
            <person name="McCully A.L."/>
            <person name="Luedtke B."/>
            <person name="Shaw E.I."/>
            <person name="Hoff W.D."/>
            <person name="Elshahed M.S."/>
        </authorList>
    </citation>
    <scope>NUCLEOTIDE SEQUENCE [LARGE SCALE GENOMIC DNA]</scope>
    <source>
        <strain evidence="10 12">DX253</strain>
    </source>
</reference>
<organism evidence="10 12">
    <name type="scientific">Haladaptatus paucihalophilus DX253</name>
    <dbReference type="NCBI Taxonomy" id="797209"/>
    <lineage>
        <taxon>Archaea</taxon>
        <taxon>Methanobacteriati</taxon>
        <taxon>Methanobacteriota</taxon>
        <taxon>Stenosarchaea group</taxon>
        <taxon>Halobacteria</taxon>
        <taxon>Halobacteriales</taxon>
        <taxon>Haladaptataceae</taxon>
        <taxon>Haladaptatus</taxon>
    </lineage>
</organism>
<keyword evidence="13" id="KW-1185">Reference proteome</keyword>
<dbReference type="InterPro" id="IPR000808">
    <property type="entry name" value="Mrp-like_CS"/>
</dbReference>
<dbReference type="EMBL" id="FRAN01000004">
    <property type="protein sequence ID" value="SHL02354.1"/>
    <property type="molecule type" value="Genomic_DNA"/>
</dbReference>
<dbReference type="Pfam" id="PF10609">
    <property type="entry name" value="ParA"/>
    <property type="match status" value="1"/>
</dbReference>
<dbReference type="GO" id="GO:0140663">
    <property type="term" value="F:ATP-dependent FeS chaperone activity"/>
    <property type="evidence" value="ECO:0007669"/>
    <property type="project" value="InterPro"/>
</dbReference>
<sequence>MGTTPSDDESLAACVERALADAHIGRDGLFYALDELDGFGRVRVDGRTAIVPVTLPLPARDVRTVVERDVREAVGAIDGIDAVTCRFEPRVPDPGVRVELLPDVKHVIAVASGKGGVGKSTVATNVAVALADAGASVGVLDADVYGPNAPQLLGVGERTPTATLDDRMVPREAHGVSVMSMGFIVGEDDPVIWRGPVVDGFLTQLFGDVEWGPLDYLVVDLPPGTGDVQLSLVQHLPVTGAVVVTTPQAVAVDDARRGLEGFARYDVPILGIVENMAGFRCPDCGSVHDLFDAGGGDRLAEAFEVPVLGHIPLDPAVGELERGEDPPDPPGVSVPLLGRLQLPRTEAERERPTSAEPMALREDGGETRRALELVATRTAARVNALVTDSTPPDSSPD</sequence>
<evidence type="ECO:0000313" key="10">
    <source>
        <dbReference type="EMBL" id="EFW90004.1"/>
    </source>
</evidence>
<reference evidence="11" key="2">
    <citation type="submission" date="2016-11" db="EMBL/GenBank/DDBJ databases">
        <authorList>
            <person name="Jaros S."/>
            <person name="Januszkiewicz K."/>
            <person name="Wedrychowicz H."/>
        </authorList>
    </citation>
    <scope>NUCLEOTIDE SEQUENCE [LARGE SCALE GENOMIC DNA]</scope>
    <source>
        <strain evidence="11">DX253</strain>
    </source>
</reference>
<dbReference type="PROSITE" id="PS01215">
    <property type="entry name" value="MRP"/>
    <property type="match status" value="1"/>
</dbReference>
<dbReference type="STRING" id="797209.GCA_000376445_03563"/>
<feature type="compositionally biased region" description="Basic and acidic residues" evidence="9">
    <location>
        <begin position="345"/>
        <end position="367"/>
    </location>
</feature>
<dbReference type="InterPro" id="IPR044304">
    <property type="entry name" value="NUBPL-like"/>
</dbReference>
<comment type="function">
    <text evidence="6 8">Binds and transfers iron-sulfur (Fe-S) clusters to target apoproteins. Can hydrolyze ATP.</text>
</comment>
<dbReference type="InterPro" id="IPR033756">
    <property type="entry name" value="YlxH/NBP35"/>
</dbReference>
<evidence type="ECO:0000256" key="2">
    <source>
        <dbReference type="ARBA" id="ARBA00022741"/>
    </source>
</evidence>
<comment type="subunit">
    <text evidence="8">Homodimer.</text>
</comment>